<dbReference type="GO" id="GO:0035556">
    <property type="term" value="P:intracellular signal transduction"/>
    <property type="evidence" value="ECO:0007669"/>
    <property type="project" value="InterPro"/>
</dbReference>
<dbReference type="GO" id="GO:2000431">
    <property type="term" value="P:regulation of cytokinesis, actomyosin contractile ring assembly"/>
    <property type="evidence" value="ECO:0007669"/>
    <property type="project" value="InterPro"/>
</dbReference>
<evidence type="ECO:0000259" key="3">
    <source>
        <dbReference type="PROSITE" id="PS50172"/>
    </source>
</evidence>
<dbReference type="Pfam" id="PF21243">
    <property type="entry name" value="ECT2_BRCT0"/>
    <property type="match status" value="1"/>
</dbReference>
<dbReference type="GO" id="GO:0005938">
    <property type="term" value="C:cell cortex"/>
    <property type="evidence" value="ECO:0007669"/>
    <property type="project" value="TreeGrafter"/>
</dbReference>
<dbReference type="InterPro" id="IPR035899">
    <property type="entry name" value="DBL_dom_sf"/>
</dbReference>
<dbReference type="CDD" id="cd00160">
    <property type="entry name" value="RhoGEF"/>
    <property type="match status" value="1"/>
</dbReference>
<dbReference type="GO" id="GO:0005096">
    <property type="term" value="F:GTPase activator activity"/>
    <property type="evidence" value="ECO:0007669"/>
    <property type="project" value="InterPro"/>
</dbReference>
<dbReference type="Pfam" id="PF21242">
    <property type="entry name" value="ECT2_PH"/>
    <property type="match status" value="1"/>
</dbReference>
<proteinExistence type="predicted"/>
<organism evidence="4">
    <name type="scientific">Lygus hesperus</name>
    <name type="common">Western plant bug</name>
    <dbReference type="NCBI Taxonomy" id="30085"/>
    <lineage>
        <taxon>Eukaryota</taxon>
        <taxon>Metazoa</taxon>
        <taxon>Ecdysozoa</taxon>
        <taxon>Arthropoda</taxon>
        <taxon>Hexapoda</taxon>
        <taxon>Insecta</taxon>
        <taxon>Pterygota</taxon>
        <taxon>Neoptera</taxon>
        <taxon>Paraneoptera</taxon>
        <taxon>Hemiptera</taxon>
        <taxon>Heteroptera</taxon>
        <taxon>Panheteroptera</taxon>
        <taxon>Cimicomorpha</taxon>
        <taxon>Miridae</taxon>
        <taxon>Mirini</taxon>
        <taxon>Lygus</taxon>
    </lineage>
</organism>
<feature type="domain" description="BRCT" evidence="3">
    <location>
        <begin position="122"/>
        <end position="197"/>
    </location>
</feature>
<dbReference type="PANTHER" id="PTHR16777">
    <property type="entry name" value="PROTEIN ECT2"/>
    <property type="match status" value="1"/>
</dbReference>
<dbReference type="InterPro" id="IPR000219">
    <property type="entry name" value="DH_dom"/>
</dbReference>
<name>A0A146KY81_LYGHE</name>
<dbReference type="GO" id="GO:0005085">
    <property type="term" value="F:guanyl-nucleotide exchange factor activity"/>
    <property type="evidence" value="ECO:0007669"/>
    <property type="project" value="InterPro"/>
</dbReference>
<protein>
    <submittedName>
        <fullName evidence="4">Protein ECT2</fullName>
    </submittedName>
</protein>
<dbReference type="Gene3D" id="3.40.50.10190">
    <property type="entry name" value="BRCT domain"/>
    <property type="match status" value="4"/>
</dbReference>
<feature type="domain" description="DH" evidence="2">
    <location>
        <begin position="580"/>
        <end position="769"/>
    </location>
</feature>
<dbReference type="SMART" id="SM00292">
    <property type="entry name" value="BRCT"/>
    <property type="match status" value="2"/>
</dbReference>
<dbReference type="CDD" id="cd01229">
    <property type="entry name" value="PH_Ect2"/>
    <property type="match status" value="1"/>
</dbReference>
<dbReference type="SUPFAM" id="SSF50729">
    <property type="entry name" value="PH domain-like"/>
    <property type="match status" value="1"/>
</dbReference>
<evidence type="ECO:0000313" key="4">
    <source>
        <dbReference type="EMBL" id="JAQ01158.1"/>
    </source>
</evidence>
<dbReference type="GO" id="GO:0007399">
    <property type="term" value="P:nervous system development"/>
    <property type="evidence" value="ECO:0007669"/>
    <property type="project" value="TreeGrafter"/>
</dbReference>
<dbReference type="GO" id="GO:0000281">
    <property type="term" value="P:mitotic cytokinesis"/>
    <property type="evidence" value="ECO:0007669"/>
    <property type="project" value="TreeGrafter"/>
</dbReference>
<evidence type="ECO:0000256" key="1">
    <source>
        <dbReference type="SAM" id="MobiDB-lite"/>
    </source>
</evidence>
<dbReference type="SUPFAM" id="SSF48065">
    <property type="entry name" value="DBL homology domain (DH-domain)"/>
    <property type="match status" value="1"/>
</dbReference>
<dbReference type="InterPro" id="IPR049396">
    <property type="entry name" value="ECT2_BRCT0"/>
</dbReference>
<feature type="region of interest" description="Disordered" evidence="1">
    <location>
        <begin position="409"/>
        <end position="430"/>
    </location>
</feature>
<dbReference type="EMBL" id="GDHC01017471">
    <property type="protein sequence ID" value="JAQ01158.1"/>
    <property type="molecule type" value="Transcribed_RNA"/>
</dbReference>
<dbReference type="InterPro" id="IPR036420">
    <property type="entry name" value="BRCT_dom_sf"/>
</dbReference>
<dbReference type="PROSITE" id="PS00741">
    <property type="entry name" value="DH_1"/>
    <property type="match status" value="1"/>
</dbReference>
<dbReference type="InterPro" id="IPR011993">
    <property type="entry name" value="PH-like_dom_sf"/>
</dbReference>
<gene>
    <name evidence="4" type="primary">Ect2_1</name>
    <name evidence="4" type="ORF">g.75837</name>
</gene>
<dbReference type="Pfam" id="PF00621">
    <property type="entry name" value="RhoGEF"/>
    <property type="match status" value="1"/>
</dbReference>
<evidence type="ECO:0000259" key="2">
    <source>
        <dbReference type="PROSITE" id="PS50010"/>
    </source>
</evidence>
<feature type="compositionally biased region" description="Low complexity" evidence="1">
    <location>
        <begin position="1050"/>
        <end position="1064"/>
    </location>
</feature>
<dbReference type="GO" id="GO:0005634">
    <property type="term" value="C:nucleus"/>
    <property type="evidence" value="ECO:0007669"/>
    <property type="project" value="InterPro"/>
</dbReference>
<dbReference type="Gene3D" id="1.20.900.10">
    <property type="entry name" value="Dbl homology (DH) domain"/>
    <property type="match status" value="1"/>
</dbReference>
<dbReference type="InterPro" id="IPR026817">
    <property type="entry name" value="Ect2"/>
</dbReference>
<sequence length="1064" mass="118678">MEEVDSFENNVPLEKPMECSDIDEDSEKIDAPPDVRICLVGGAATDESIQEAAKTFGVPIESSSDASEWVESPQYSTVFVLEEFSGRIFDTLKERGHRILGPTALKELALEKSPLPDNVRPQYSLAMKGVVACFTGFRKKEELAQLLAYVHHMGGSIRKDVGSKTTHLIASAVGGEKYQYASLFRLPIMSKEWVLNSWAMRTQVGYSATNFSAGDRLKPFHGTRVCFMGFPEAERKHMAEVLVENGGTPTDIEDPACSHIVLDCPETYDLYRKELIHAAKRRRCDSHVSPPPALDCSLLQDPSSCSTPKSHLNASCISTGIPVLESETTEMTDICEVMTMETDVSLAKIIADQNDDCLPNQNKRCRTESPKRDKGAFKTPTRLNIVRRSLRLKTTNVLTKWISSLDVSLGSRQDSSSHPSEPPIPECTTHMKEDCGMSKLVVDESTTNTAPNELRSKANIVKAEWFWSSVQNEACVNEKDHQFQESVGRLTPRVSLGSASTPGSIRGRKRKRLRTAAARMLGSGPLTPTSPPLEPLKRRSSITDSSLLSCSGSFLDAPSHNELEETEAECTESPKKNLSARHQVFLEFLQTESNYVEILKTIMTLFKVPLEEMLDGEDQLLNATELRIIFGNLPPIYHAHCKMLESLRQASQTWTEEVSVGQIFLQYASDFEKAYPPFVNFFDTTREEIKKCDIAKPRFHAFLKARQTRPECGRQSLTELLIRPVQRLPSISLLLGDILKHTNKNNPDHNALEKALAAIREVMTHINEDKRKTEGQMALFDIFNVIVGCPPHLVSSHRTFIEKCEVMELSEGLSGRGDHLVLFLFSDVIEICKKRSKVFNSIKSPNTTVSSKLANQGKPYKHIKLMPLATIRKVIDIKETDDCHNVFALMCRSTQDLKEKLYSFTITDEEVDKLNWIRTLCRHTANNAYRADCDSFMATIDASLLDIETSDVGLGTLGKAFKFATRTRIKVGRALSFNKTPSKLKRAMSTMMSPFGSTTNLTPATQLAQMRLASCTNINMTPENSFYESESSLSNQENDVTVLRVSQGNSDASSMTSDDASSQN</sequence>
<dbReference type="InterPro" id="IPR049395">
    <property type="entry name" value="ECT2_PH"/>
</dbReference>
<dbReference type="InterPro" id="IPR001331">
    <property type="entry name" value="GDS_CDC24_CS"/>
</dbReference>
<dbReference type="PROSITE" id="PS50010">
    <property type="entry name" value="DH_2"/>
    <property type="match status" value="1"/>
</dbReference>
<dbReference type="InterPro" id="IPR001357">
    <property type="entry name" value="BRCT_dom"/>
</dbReference>
<reference evidence="4" key="1">
    <citation type="journal article" date="2016" name="Gigascience">
        <title>De novo construction of an expanded transcriptome assembly for the western tarnished plant bug, Lygus hesperus.</title>
        <authorList>
            <person name="Tassone E.E."/>
            <person name="Geib S.M."/>
            <person name="Hall B."/>
            <person name="Fabrick J.A."/>
            <person name="Brent C.S."/>
            <person name="Hull J.J."/>
        </authorList>
    </citation>
    <scope>NUCLEOTIDE SEQUENCE</scope>
</reference>
<dbReference type="AlphaFoldDB" id="A0A146KY81"/>
<dbReference type="SMART" id="SM00325">
    <property type="entry name" value="RhoGEF"/>
    <property type="match status" value="1"/>
</dbReference>
<dbReference type="Pfam" id="PF12738">
    <property type="entry name" value="PTCB-BRCT"/>
    <property type="match status" value="1"/>
</dbReference>
<feature type="compositionally biased region" description="Polar residues" evidence="1">
    <location>
        <begin position="1026"/>
        <end position="1049"/>
    </location>
</feature>
<dbReference type="Gene3D" id="2.30.29.30">
    <property type="entry name" value="Pleckstrin-homology domain (PH domain)/Phosphotyrosine-binding domain (PTB)"/>
    <property type="match status" value="1"/>
</dbReference>
<dbReference type="SUPFAM" id="SSF52113">
    <property type="entry name" value="BRCT domain"/>
    <property type="match status" value="2"/>
</dbReference>
<accession>A0A146KY81</accession>
<dbReference type="PROSITE" id="PS50172">
    <property type="entry name" value="BRCT"/>
    <property type="match status" value="1"/>
</dbReference>
<feature type="region of interest" description="Disordered" evidence="1">
    <location>
        <begin position="1026"/>
        <end position="1064"/>
    </location>
</feature>
<dbReference type="PANTHER" id="PTHR16777:SF2">
    <property type="entry name" value="PROTEIN ECT2"/>
    <property type="match status" value="1"/>
</dbReference>